<sequence>MSLEELGSSLVGGRPAGLVDDEGSNVAAPNPTMTTSSVRFANSITCSTTTMHSYLTASMVQLPVGNEQDGDESGADVKKNCMARINILHEKFPIAFVLGGAMIGIGLGIALSYWNPDDPSAKEVVILWVGLIGDLFIRALKCIVIPLVFVSITISVMDMLSLGEQGTIVGWTIGLYLFTTVLAAIIGCITSLIFQRFYTSMNSATVDVVPEVRLGCQTDSYGDISSYLTELDDGSVLCMASTQPLGNDTLFMMHDENGYFAKASEDLPAFSLSESIYQGLFLQLVDDNMIGIFYDNNFLGVIFLGAGFGVALTRLAEKTPAGIKWDRILTIQLFEELMEVFMLFVIWIVQVTPVAITSLIAKAIGSQSDLGEIMKSLGYMMASIFLGLILQFTVVYCGLYLLFLKKNPLQYYKKAIPAFTMAFASSSSAATLPVTISCAVASGEVTEGIARFCLPLGATGEIHFSLVFSFVLQISLGVICQHHEPST</sequence>
<dbReference type="SUPFAM" id="SSF118215">
    <property type="entry name" value="Proton glutamate symport protein"/>
    <property type="match status" value="1"/>
</dbReference>
<dbReference type="PANTHER" id="PTHR42865:SF7">
    <property type="entry name" value="PROTON_GLUTAMATE-ASPARTATE SYMPORTER"/>
    <property type="match status" value="1"/>
</dbReference>
<dbReference type="Pfam" id="PF00375">
    <property type="entry name" value="SDF"/>
    <property type="match status" value="2"/>
</dbReference>
<dbReference type="InterPro" id="IPR036458">
    <property type="entry name" value="Na:dicarbo_symporter_sf"/>
</dbReference>
<feature type="transmembrane region" description="Helical" evidence="7">
    <location>
        <begin position="415"/>
        <end position="442"/>
    </location>
</feature>
<evidence type="ECO:0000256" key="1">
    <source>
        <dbReference type="ARBA" id="ARBA00004651"/>
    </source>
</evidence>
<evidence type="ECO:0000256" key="7">
    <source>
        <dbReference type="RuleBase" id="RU361216"/>
    </source>
</evidence>
<keyword evidence="5 7" id="KW-1133">Transmembrane helix</keyword>
<dbReference type="PRINTS" id="PR00173">
    <property type="entry name" value="EDTRNSPORT"/>
</dbReference>
<gene>
    <name evidence="8" type="ORF">ACHAW5_005127</name>
</gene>
<evidence type="ECO:0000256" key="3">
    <source>
        <dbReference type="ARBA" id="ARBA00022475"/>
    </source>
</evidence>
<organism evidence="8 9">
    <name type="scientific">Stephanodiscus triporus</name>
    <dbReference type="NCBI Taxonomy" id="2934178"/>
    <lineage>
        <taxon>Eukaryota</taxon>
        <taxon>Sar</taxon>
        <taxon>Stramenopiles</taxon>
        <taxon>Ochrophyta</taxon>
        <taxon>Bacillariophyta</taxon>
        <taxon>Coscinodiscophyceae</taxon>
        <taxon>Thalassiosirophycidae</taxon>
        <taxon>Stephanodiscales</taxon>
        <taxon>Stephanodiscaceae</taxon>
        <taxon>Stephanodiscus</taxon>
    </lineage>
</organism>
<accession>A0ABD3MJY0</accession>
<dbReference type="Gene3D" id="1.10.3860.10">
    <property type="entry name" value="Sodium:dicarboxylate symporter"/>
    <property type="match status" value="1"/>
</dbReference>
<dbReference type="Proteomes" id="UP001530315">
    <property type="component" value="Unassembled WGS sequence"/>
</dbReference>
<evidence type="ECO:0000256" key="4">
    <source>
        <dbReference type="ARBA" id="ARBA00022692"/>
    </source>
</evidence>
<evidence type="ECO:0000256" key="5">
    <source>
        <dbReference type="ARBA" id="ARBA00022989"/>
    </source>
</evidence>
<proteinExistence type="inferred from homology"/>
<reference evidence="8 9" key="1">
    <citation type="submission" date="2024-10" db="EMBL/GenBank/DDBJ databases">
        <title>Updated reference genomes for cyclostephanoid diatoms.</title>
        <authorList>
            <person name="Roberts W.R."/>
            <person name="Alverson A.J."/>
        </authorList>
    </citation>
    <scope>NUCLEOTIDE SEQUENCE [LARGE SCALE GENOMIC DNA]</scope>
    <source>
        <strain evidence="8 9">AJA276-08</strain>
    </source>
</reference>
<dbReference type="GO" id="GO:0015293">
    <property type="term" value="F:symporter activity"/>
    <property type="evidence" value="ECO:0007669"/>
    <property type="project" value="UniProtKB-UniRule"/>
</dbReference>
<dbReference type="InterPro" id="IPR001991">
    <property type="entry name" value="Na-dicarboxylate_symporter"/>
</dbReference>
<protein>
    <recommendedName>
        <fullName evidence="7">Amino acid transporter</fullName>
    </recommendedName>
</protein>
<keyword evidence="3" id="KW-1003">Cell membrane</keyword>
<dbReference type="GO" id="GO:0005886">
    <property type="term" value="C:plasma membrane"/>
    <property type="evidence" value="ECO:0007669"/>
    <property type="project" value="UniProtKB-SubCell"/>
</dbReference>
<evidence type="ECO:0000256" key="2">
    <source>
        <dbReference type="ARBA" id="ARBA00022448"/>
    </source>
</evidence>
<comment type="similarity">
    <text evidence="7">Belongs to the dicarboxylate/amino acid:cation symporter (DAACS) (TC 2.A.23) family.</text>
</comment>
<feature type="transmembrane region" description="Helical" evidence="7">
    <location>
        <begin position="168"/>
        <end position="194"/>
    </location>
</feature>
<feature type="transmembrane region" description="Helical" evidence="7">
    <location>
        <begin position="298"/>
        <end position="316"/>
    </location>
</feature>
<keyword evidence="4 7" id="KW-0812">Transmembrane</keyword>
<feature type="transmembrane region" description="Helical" evidence="7">
    <location>
        <begin position="337"/>
        <end position="361"/>
    </location>
</feature>
<evidence type="ECO:0000256" key="6">
    <source>
        <dbReference type="ARBA" id="ARBA00023136"/>
    </source>
</evidence>
<dbReference type="AlphaFoldDB" id="A0ABD3MJY0"/>
<keyword evidence="6 7" id="KW-0472">Membrane</keyword>
<dbReference type="PANTHER" id="PTHR42865">
    <property type="entry name" value="PROTON/GLUTAMATE-ASPARTATE SYMPORTER"/>
    <property type="match status" value="1"/>
</dbReference>
<keyword evidence="9" id="KW-1185">Reference proteome</keyword>
<feature type="transmembrane region" description="Helical" evidence="7">
    <location>
        <begin position="92"/>
        <end position="114"/>
    </location>
</feature>
<feature type="transmembrane region" description="Helical" evidence="7">
    <location>
        <begin position="126"/>
        <end position="156"/>
    </location>
</feature>
<keyword evidence="7" id="KW-0769">Symport</keyword>
<dbReference type="EMBL" id="JALLAZ020001776">
    <property type="protein sequence ID" value="KAL3764386.1"/>
    <property type="molecule type" value="Genomic_DNA"/>
</dbReference>
<evidence type="ECO:0000313" key="8">
    <source>
        <dbReference type="EMBL" id="KAL3764386.1"/>
    </source>
</evidence>
<comment type="caution">
    <text evidence="8">The sequence shown here is derived from an EMBL/GenBank/DDBJ whole genome shotgun (WGS) entry which is preliminary data.</text>
</comment>
<comment type="subcellular location">
    <subcellularLocation>
        <location evidence="1">Cell membrane</location>
        <topology evidence="1">Multi-pass membrane protein</topology>
    </subcellularLocation>
    <subcellularLocation>
        <location evidence="7">Membrane</location>
        <topology evidence="7">Multi-pass membrane protein</topology>
    </subcellularLocation>
</comment>
<evidence type="ECO:0000313" key="9">
    <source>
        <dbReference type="Proteomes" id="UP001530315"/>
    </source>
</evidence>
<feature type="transmembrane region" description="Helical" evidence="7">
    <location>
        <begin position="381"/>
        <end position="403"/>
    </location>
</feature>
<name>A0ABD3MJY0_9STRA</name>
<keyword evidence="2 7" id="KW-0813">Transport</keyword>